<evidence type="ECO:0008006" key="4">
    <source>
        <dbReference type="Google" id="ProtNLM"/>
    </source>
</evidence>
<accession>A0A101MNF9</accession>
<feature type="region of interest" description="Disordered" evidence="1">
    <location>
        <begin position="1"/>
        <end position="22"/>
    </location>
</feature>
<dbReference type="EMBL" id="LLXE01000065">
    <property type="protein sequence ID" value="KUM63724.1"/>
    <property type="molecule type" value="Genomic_DNA"/>
</dbReference>
<evidence type="ECO:0000256" key="1">
    <source>
        <dbReference type="SAM" id="MobiDB-lite"/>
    </source>
</evidence>
<organism evidence="2 3">
    <name type="scientific">Penicillium freii</name>
    <dbReference type="NCBI Taxonomy" id="48697"/>
    <lineage>
        <taxon>Eukaryota</taxon>
        <taxon>Fungi</taxon>
        <taxon>Dikarya</taxon>
        <taxon>Ascomycota</taxon>
        <taxon>Pezizomycotina</taxon>
        <taxon>Eurotiomycetes</taxon>
        <taxon>Eurotiomycetidae</taxon>
        <taxon>Eurotiales</taxon>
        <taxon>Aspergillaceae</taxon>
        <taxon>Penicillium</taxon>
    </lineage>
</organism>
<sequence length="469" mass="52117">MEPAQTQLARATPAVSQNGGTLNPSIHSDRLSVAYMSLWSTFQTDACGVFQQAGIAHEVTLNDETELYTVGNEIGLTERFVRNVCDPVIKALELMPGMASIRFADFQAISTPQMTVPDVCLGLVATSLRPGNVHLVGQMKTPWTISDEDLHINRPESSFRLEPLIGQLVAQMRTCSTRFGFLSTYNSTVFVKREADSSFLLSSPIWCGVTRPSLRQLLAGFCLMAVSEPKYVESETFEPRNLRGPPPSRVSGRLLEISAYQSPSMANQEETITSNSVIINAGGPTPRVVNCLQLLSEPTVQNKATWLATMGGSTVILKCWGPQYDELFEAEAEVYNRIWAQQPAGCRNFAKWISRGEIVCSTIFPSGYVLVLEQRAGMRLDRLWHDLSEGERAYIQSDCLNGIHALRQVGFRLDDPGQHNILYDRDSRVVTLLDFESAQLLESHTYVSTYHEMRIIFRSDLLLGRPSGG</sequence>
<dbReference type="AlphaFoldDB" id="A0A101MNF9"/>
<dbReference type="InterPro" id="IPR011009">
    <property type="entry name" value="Kinase-like_dom_sf"/>
</dbReference>
<reference evidence="2 3" key="1">
    <citation type="submission" date="2015-10" db="EMBL/GenBank/DDBJ databases">
        <title>Genome sequencing of Penicillium freii.</title>
        <authorList>
            <person name="Nguyen H.D."/>
            <person name="Visagie C.M."/>
            <person name="Seifert K.A."/>
        </authorList>
    </citation>
    <scope>NUCLEOTIDE SEQUENCE [LARGE SCALE GENOMIC DNA]</scope>
    <source>
        <strain evidence="2 3">DAOM 242723</strain>
    </source>
</reference>
<evidence type="ECO:0000313" key="3">
    <source>
        <dbReference type="Proteomes" id="UP000055045"/>
    </source>
</evidence>
<proteinExistence type="predicted"/>
<dbReference type="SUPFAM" id="SSF56112">
    <property type="entry name" value="Protein kinase-like (PK-like)"/>
    <property type="match status" value="1"/>
</dbReference>
<name>A0A101MNF9_PENFR</name>
<keyword evidence="3" id="KW-1185">Reference proteome</keyword>
<comment type="caution">
    <text evidence="2">The sequence shown here is derived from an EMBL/GenBank/DDBJ whole genome shotgun (WGS) entry which is preliminary data.</text>
</comment>
<dbReference type="Proteomes" id="UP000055045">
    <property type="component" value="Unassembled WGS sequence"/>
</dbReference>
<protein>
    <recommendedName>
        <fullName evidence="4">Protein kinase domain-containing protein</fullName>
    </recommendedName>
</protein>
<dbReference type="STRING" id="48697.A0A101MNF9"/>
<gene>
    <name evidence="2" type="ORF">ACN42_g3366</name>
</gene>
<evidence type="ECO:0000313" key="2">
    <source>
        <dbReference type="EMBL" id="KUM63724.1"/>
    </source>
</evidence>